<dbReference type="GO" id="GO:0008582">
    <property type="term" value="P:regulation of synaptic assembly at neuromuscular junction"/>
    <property type="evidence" value="ECO:0007669"/>
    <property type="project" value="TreeGrafter"/>
</dbReference>
<dbReference type="Gene3D" id="1.10.10.2360">
    <property type="match status" value="1"/>
</dbReference>
<reference evidence="2" key="1">
    <citation type="submission" date="2016-11" db="UniProtKB">
        <authorList>
            <consortium name="WormBaseParasite"/>
        </authorList>
    </citation>
    <scope>IDENTIFICATION</scope>
</reference>
<dbReference type="AlphaFoldDB" id="A0A1I7X5E4"/>
<dbReference type="GO" id="GO:0005886">
    <property type="term" value="C:plasma membrane"/>
    <property type="evidence" value="ECO:0007669"/>
    <property type="project" value="TreeGrafter"/>
</dbReference>
<dbReference type="Proteomes" id="UP000095283">
    <property type="component" value="Unplaced"/>
</dbReference>
<organism evidence="1 2">
    <name type="scientific">Heterorhabditis bacteriophora</name>
    <name type="common">Entomopathogenic nematode worm</name>
    <dbReference type="NCBI Taxonomy" id="37862"/>
    <lineage>
        <taxon>Eukaryota</taxon>
        <taxon>Metazoa</taxon>
        <taxon>Ecdysozoa</taxon>
        <taxon>Nematoda</taxon>
        <taxon>Chromadorea</taxon>
        <taxon>Rhabditida</taxon>
        <taxon>Rhabditina</taxon>
        <taxon>Rhabditomorpha</taxon>
        <taxon>Strongyloidea</taxon>
        <taxon>Heterorhabditidae</taxon>
        <taxon>Heterorhabditis</taxon>
    </lineage>
</organism>
<dbReference type="PANTHER" id="PTHR45943">
    <property type="entry name" value="E3 UBIQUITIN-PROTEIN LIGASE MYCBP2"/>
    <property type="match status" value="1"/>
</dbReference>
<dbReference type="PANTHER" id="PTHR45943:SF1">
    <property type="entry name" value="E3 UBIQUITIN-PROTEIN LIGASE MYCBP2"/>
    <property type="match status" value="1"/>
</dbReference>
<protein>
    <submittedName>
        <fullName evidence="2">Myotubularin phosphatase domain-containing protein</fullName>
    </submittedName>
</protein>
<dbReference type="GO" id="GO:0005634">
    <property type="term" value="C:nucleus"/>
    <property type="evidence" value="ECO:0007669"/>
    <property type="project" value="TreeGrafter"/>
</dbReference>
<proteinExistence type="predicted"/>
<keyword evidence="1" id="KW-1185">Reference proteome</keyword>
<name>A0A1I7X5E4_HETBA</name>
<dbReference type="GO" id="GO:0007411">
    <property type="term" value="P:axon guidance"/>
    <property type="evidence" value="ECO:0007669"/>
    <property type="project" value="TreeGrafter"/>
</dbReference>
<accession>A0A1I7X5E4</accession>
<evidence type="ECO:0000313" key="2">
    <source>
        <dbReference type="WBParaSite" id="Hba_12637"/>
    </source>
</evidence>
<dbReference type="GO" id="GO:0061630">
    <property type="term" value="F:ubiquitin protein ligase activity"/>
    <property type="evidence" value="ECO:0007669"/>
    <property type="project" value="TreeGrafter"/>
</dbReference>
<dbReference type="WBParaSite" id="Hba_12637">
    <property type="protein sequence ID" value="Hba_12637"/>
    <property type="gene ID" value="Hba_12637"/>
</dbReference>
<evidence type="ECO:0000313" key="1">
    <source>
        <dbReference type="Proteomes" id="UP000095283"/>
    </source>
</evidence>
<sequence length="95" mass="10869">MYGFHCTITGYPSSSQESNIRFEQELAWLSASACRILVQNPFQPVLINKCRYMSISAMPSYLNYSYEEIRLGFTQDTVARETVILKHKSSSTSVF</sequence>